<dbReference type="HOGENOM" id="CLU_2396487_0_0_14"/>
<evidence type="ECO:0000313" key="2">
    <source>
        <dbReference type="Proteomes" id="UP000006810"/>
    </source>
</evidence>
<gene>
    <name evidence="1" type="ordered locus">MBIO_0404</name>
</gene>
<accession>C4XEU7</accession>
<organism evidence="1 2">
    <name type="scientific">Mycoplasmopsis fermentans (strain ATCC 19989 / NBRC 14854 / NCTC 10117 / PG18)</name>
    <name type="common">Mycoplasma fermentans</name>
    <dbReference type="NCBI Taxonomy" id="496833"/>
    <lineage>
        <taxon>Bacteria</taxon>
        <taxon>Bacillati</taxon>
        <taxon>Mycoplasmatota</taxon>
        <taxon>Mycoplasmoidales</taxon>
        <taxon>Metamycoplasmataceae</taxon>
        <taxon>Mycoplasmopsis</taxon>
    </lineage>
</organism>
<protein>
    <submittedName>
        <fullName evidence="1">Uncharacterized protein</fullName>
    </submittedName>
</protein>
<dbReference type="Proteomes" id="UP000006810">
    <property type="component" value="Chromosome"/>
</dbReference>
<reference evidence="1 2" key="1">
    <citation type="journal article" date="2009" name="Curr. Microbiol.">
        <title>Molecular cloning and expression of a novel cholinephosphotransferase involved in glycoglycerophospholipid biosynthesis of Mycoplasma fermentans.</title>
        <authorList>
            <person name="Ishida N."/>
            <person name="Irikura D."/>
            <person name="Matsuda K."/>
            <person name="Sato S."/>
            <person name="Asano K."/>
        </authorList>
    </citation>
    <scope>NUCLEOTIDE SEQUENCE [LARGE SCALE GENOMIC DNA]</scope>
    <source>
        <strain evidence="2">ATCC 19989 / NBRC 14854 / NCTC 10117 / PG18</strain>
    </source>
</reference>
<keyword evidence="2" id="KW-1185">Reference proteome</keyword>
<dbReference type="EMBL" id="AP009608">
    <property type="protein sequence ID" value="BAH69669.1"/>
    <property type="molecule type" value="Genomic_DNA"/>
</dbReference>
<dbReference type="AlphaFoldDB" id="C4XEU7"/>
<proteinExistence type="predicted"/>
<dbReference type="KEGG" id="mfp:MBIO_0404"/>
<name>C4XEU7_MYCFP</name>
<sequence length="93" mass="11030">MMSYTGNFDTFSTFFQNYGLNYDKLESEKKQIIINKKLLPEKTANSKISETKTESLFKKISSKSLFEKMWKSKKYLNFADKALIFLFTLSKWK</sequence>
<evidence type="ECO:0000313" key="1">
    <source>
        <dbReference type="EMBL" id="BAH69669.1"/>
    </source>
</evidence>